<protein>
    <submittedName>
        <fullName evidence="1">Uncharacterized protein</fullName>
    </submittedName>
</protein>
<dbReference type="EMBL" id="CAJVCH010540196">
    <property type="protein sequence ID" value="CAG7826557.1"/>
    <property type="molecule type" value="Genomic_DNA"/>
</dbReference>
<evidence type="ECO:0000313" key="2">
    <source>
        <dbReference type="Proteomes" id="UP000708208"/>
    </source>
</evidence>
<dbReference type="Proteomes" id="UP000708208">
    <property type="component" value="Unassembled WGS sequence"/>
</dbReference>
<evidence type="ECO:0000313" key="1">
    <source>
        <dbReference type="EMBL" id="CAG7826557.1"/>
    </source>
</evidence>
<feature type="non-terminal residue" evidence="1">
    <location>
        <position position="1"/>
    </location>
</feature>
<keyword evidence="2" id="KW-1185">Reference proteome</keyword>
<name>A0A8J2PES2_9HEXA</name>
<sequence length="42" mass="4764">VSRDWCLEAMPCSRNLLGMDMVQEPSKSKRIGPSVLDVHTYI</sequence>
<comment type="caution">
    <text evidence="1">The sequence shown here is derived from an EMBL/GenBank/DDBJ whole genome shotgun (WGS) entry which is preliminary data.</text>
</comment>
<dbReference type="AlphaFoldDB" id="A0A8J2PES2"/>
<proteinExistence type="predicted"/>
<reference evidence="1" key="1">
    <citation type="submission" date="2021-06" db="EMBL/GenBank/DDBJ databases">
        <authorList>
            <person name="Hodson N. C."/>
            <person name="Mongue J. A."/>
            <person name="Jaron S. K."/>
        </authorList>
    </citation>
    <scope>NUCLEOTIDE SEQUENCE</scope>
</reference>
<organism evidence="1 2">
    <name type="scientific">Allacma fusca</name>
    <dbReference type="NCBI Taxonomy" id="39272"/>
    <lineage>
        <taxon>Eukaryota</taxon>
        <taxon>Metazoa</taxon>
        <taxon>Ecdysozoa</taxon>
        <taxon>Arthropoda</taxon>
        <taxon>Hexapoda</taxon>
        <taxon>Collembola</taxon>
        <taxon>Symphypleona</taxon>
        <taxon>Sminthuridae</taxon>
        <taxon>Allacma</taxon>
    </lineage>
</organism>
<accession>A0A8J2PES2</accession>
<gene>
    <name evidence="1" type="ORF">AFUS01_LOCUS36604</name>
</gene>